<dbReference type="PRINTS" id="PR01438">
    <property type="entry name" value="UNVRSLSTRESS"/>
</dbReference>
<dbReference type="InterPro" id="IPR014729">
    <property type="entry name" value="Rossmann-like_a/b/a_fold"/>
</dbReference>
<dbReference type="SUPFAM" id="SSF52402">
    <property type="entry name" value="Adenine nucleotide alpha hydrolases-like"/>
    <property type="match status" value="1"/>
</dbReference>
<feature type="domain" description="UspA" evidence="2">
    <location>
        <begin position="1"/>
        <end position="141"/>
    </location>
</feature>
<proteinExistence type="inferred from homology"/>
<dbReference type="Proteomes" id="UP001161405">
    <property type="component" value="Unassembled WGS sequence"/>
</dbReference>
<gene>
    <name evidence="3" type="ORF">GCM10007879_03920</name>
</gene>
<reference evidence="3" key="1">
    <citation type="journal article" date="2014" name="Int. J. Syst. Evol. Microbiol.">
        <title>Complete genome of a new Firmicutes species belonging to the dominant human colonic microbiota ('Ruminococcus bicirculans') reveals two chromosomes and a selective capacity to utilize plant glucans.</title>
        <authorList>
            <consortium name="NISC Comparative Sequencing Program"/>
            <person name="Wegmann U."/>
            <person name="Louis P."/>
            <person name="Goesmann A."/>
            <person name="Henrissat B."/>
            <person name="Duncan S.H."/>
            <person name="Flint H.J."/>
        </authorList>
    </citation>
    <scope>NUCLEOTIDE SEQUENCE</scope>
    <source>
        <strain evidence="3">NBRC 107169</strain>
    </source>
</reference>
<comment type="caution">
    <text evidence="3">The sequence shown here is derived from an EMBL/GenBank/DDBJ whole genome shotgun (WGS) entry which is preliminary data.</text>
</comment>
<evidence type="ECO:0000259" key="2">
    <source>
        <dbReference type="Pfam" id="PF00582"/>
    </source>
</evidence>
<dbReference type="RefSeq" id="WP_284361543.1">
    <property type="nucleotide sequence ID" value="NZ_BSNI01000001.1"/>
</dbReference>
<dbReference type="CDD" id="cd00293">
    <property type="entry name" value="USP-like"/>
    <property type="match status" value="1"/>
</dbReference>
<dbReference type="Gene3D" id="3.40.50.620">
    <property type="entry name" value="HUPs"/>
    <property type="match status" value="1"/>
</dbReference>
<dbReference type="PANTHER" id="PTHR46268:SF6">
    <property type="entry name" value="UNIVERSAL STRESS PROTEIN UP12"/>
    <property type="match status" value="1"/>
</dbReference>
<name>A0ABQ5ULI2_9HYPH</name>
<dbReference type="EMBL" id="BSNI01000001">
    <property type="protein sequence ID" value="GLQ16143.1"/>
    <property type="molecule type" value="Genomic_DNA"/>
</dbReference>
<reference evidence="3" key="2">
    <citation type="submission" date="2023-01" db="EMBL/GenBank/DDBJ databases">
        <title>Draft genome sequence of Maritalea porphyrae strain NBRC 107169.</title>
        <authorList>
            <person name="Sun Q."/>
            <person name="Mori K."/>
        </authorList>
    </citation>
    <scope>NUCLEOTIDE SEQUENCE</scope>
    <source>
        <strain evidence="3">NBRC 107169</strain>
    </source>
</reference>
<dbReference type="Pfam" id="PF00582">
    <property type="entry name" value="Usp"/>
    <property type="match status" value="1"/>
</dbReference>
<accession>A0ABQ5ULI2</accession>
<sequence length="143" mass="15900">MFKSVLLPIDLNQESSWDRALPAAEQIARDYGAKLTIMSVLPTFGLPAVSQYFPEGFEKKAETAAGEVLKKFVQEKCTNPDQIKTHLSHGTIYDEILQYADKIGCDVIVMGSHRPALQDYLLGPNAARVVRHAKQSVFVVRPN</sequence>
<organism evidence="3 4">
    <name type="scientific">Maritalea porphyrae</name>
    <dbReference type="NCBI Taxonomy" id="880732"/>
    <lineage>
        <taxon>Bacteria</taxon>
        <taxon>Pseudomonadati</taxon>
        <taxon>Pseudomonadota</taxon>
        <taxon>Alphaproteobacteria</taxon>
        <taxon>Hyphomicrobiales</taxon>
        <taxon>Devosiaceae</taxon>
        <taxon>Maritalea</taxon>
    </lineage>
</organism>
<protein>
    <submittedName>
        <fullName evidence="3">Universal stress protein UspA</fullName>
    </submittedName>
</protein>
<dbReference type="PANTHER" id="PTHR46268">
    <property type="entry name" value="STRESS RESPONSE PROTEIN NHAX"/>
    <property type="match status" value="1"/>
</dbReference>
<evidence type="ECO:0000256" key="1">
    <source>
        <dbReference type="ARBA" id="ARBA00008791"/>
    </source>
</evidence>
<dbReference type="InterPro" id="IPR006015">
    <property type="entry name" value="Universal_stress_UspA"/>
</dbReference>
<keyword evidence="4" id="KW-1185">Reference proteome</keyword>
<evidence type="ECO:0000313" key="4">
    <source>
        <dbReference type="Proteomes" id="UP001161405"/>
    </source>
</evidence>
<dbReference type="InterPro" id="IPR006016">
    <property type="entry name" value="UspA"/>
</dbReference>
<comment type="similarity">
    <text evidence="1">Belongs to the universal stress protein A family.</text>
</comment>
<evidence type="ECO:0000313" key="3">
    <source>
        <dbReference type="EMBL" id="GLQ16143.1"/>
    </source>
</evidence>